<dbReference type="EMBL" id="BAABBN010000007">
    <property type="protein sequence ID" value="GAA3931150.1"/>
    <property type="molecule type" value="Genomic_DNA"/>
</dbReference>
<gene>
    <name evidence="1" type="ORF">GCM10022277_29880</name>
</gene>
<protein>
    <submittedName>
        <fullName evidence="1">Uncharacterized protein</fullName>
    </submittedName>
</protein>
<evidence type="ECO:0000313" key="1">
    <source>
        <dbReference type="EMBL" id="GAA3931150.1"/>
    </source>
</evidence>
<dbReference type="Proteomes" id="UP001501565">
    <property type="component" value="Unassembled WGS sequence"/>
</dbReference>
<accession>A0ABP7MY14</accession>
<comment type="caution">
    <text evidence="1">The sequence shown here is derived from an EMBL/GenBank/DDBJ whole genome shotgun (WGS) entry which is preliminary data.</text>
</comment>
<keyword evidence="2" id="KW-1185">Reference proteome</keyword>
<dbReference type="RefSeq" id="WP_344799364.1">
    <property type="nucleotide sequence ID" value="NZ_BAABBN010000007.1"/>
</dbReference>
<evidence type="ECO:0000313" key="2">
    <source>
        <dbReference type="Proteomes" id="UP001501565"/>
    </source>
</evidence>
<reference evidence="2" key="1">
    <citation type="journal article" date="2019" name="Int. J. Syst. Evol. Microbiol.">
        <title>The Global Catalogue of Microorganisms (GCM) 10K type strain sequencing project: providing services to taxonomists for standard genome sequencing and annotation.</title>
        <authorList>
            <consortium name="The Broad Institute Genomics Platform"/>
            <consortium name="The Broad Institute Genome Sequencing Center for Infectious Disease"/>
            <person name="Wu L."/>
            <person name="Ma J."/>
        </authorList>
    </citation>
    <scope>NUCLEOTIDE SEQUENCE [LARGE SCALE GENOMIC DNA]</scope>
    <source>
        <strain evidence="2">JCM 17551</strain>
    </source>
</reference>
<sequence>MESALETHTLALSFDLAEEFVTGSSSIVWNEVITSHAFYKGLANKVAMAIQREFGANTRPLGEMPLDTIQNTARATASSYITNDSAAAIRFKRFYETNLKLKAKEIENHFKLSKTGMWIDENKKSLIVIVSVLTTAAGYGLYSFRHTQAAIGLVDLANYIGVKAAKKIHIGTVQLSGEISNFSLTENTLQMKGGMTKKWKLVSLKADSSGIIDFRTGRLTSGNAQVSAVIPIDQKLSVRAGLKSRTRVKQPEEHAAFMSIDFISGPKKIQLECNIVEGSRNDKSCAAKFSVNY</sequence>
<name>A0ABP7MY14_9GAMM</name>
<proteinExistence type="predicted"/>
<organism evidence="1 2">
    <name type="scientific">Litoribacillus peritrichatus</name>
    <dbReference type="NCBI Taxonomy" id="718191"/>
    <lineage>
        <taxon>Bacteria</taxon>
        <taxon>Pseudomonadati</taxon>
        <taxon>Pseudomonadota</taxon>
        <taxon>Gammaproteobacteria</taxon>
        <taxon>Oceanospirillales</taxon>
        <taxon>Oceanospirillaceae</taxon>
        <taxon>Litoribacillus</taxon>
    </lineage>
</organism>